<organism evidence="1 2">
    <name type="scientific">Smittium simulii</name>
    <dbReference type="NCBI Taxonomy" id="133385"/>
    <lineage>
        <taxon>Eukaryota</taxon>
        <taxon>Fungi</taxon>
        <taxon>Fungi incertae sedis</taxon>
        <taxon>Zoopagomycota</taxon>
        <taxon>Kickxellomycotina</taxon>
        <taxon>Harpellomycetes</taxon>
        <taxon>Harpellales</taxon>
        <taxon>Legeriomycetaceae</taxon>
        <taxon>Smittium</taxon>
    </lineage>
</organism>
<dbReference type="Proteomes" id="UP000245383">
    <property type="component" value="Unassembled WGS sequence"/>
</dbReference>
<dbReference type="EMBL" id="MBFR01000142">
    <property type="protein sequence ID" value="PVU92999.1"/>
    <property type="molecule type" value="Genomic_DNA"/>
</dbReference>
<evidence type="ECO:0000313" key="1">
    <source>
        <dbReference type="EMBL" id="PVU92999.1"/>
    </source>
</evidence>
<protein>
    <submittedName>
        <fullName evidence="1">Uncharacterized protein</fullName>
    </submittedName>
</protein>
<proteinExistence type="predicted"/>
<keyword evidence="2" id="KW-1185">Reference proteome</keyword>
<name>A0A2T9YL12_9FUNG</name>
<reference evidence="1 2" key="1">
    <citation type="journal article" date="2018" name="MBio">
        <title>Comparative Genomics Reveals the Core Gene Toolbox for the Fungus-Insect Symbiosis.</title>
        <authorList>
            <person name="Wang Y."/>
            <person name="Stata M."/>
            <person name="Wang W."/>
            <person name="Stajich J.E."/>
            <person name="White M.M."/>
            <person name="Moncalvo J.M."/>
        </authorList>
    </citation>
    <scope>NUCLEOTIDE SEQUENCE [LARGE SCALE GENOMIC DNA]</scope>
    <source>
        <strain evidence="1 2">SWE-8-4</strain>
    </source>
</reference>
<comment type="caution">
    <text evidence="1">The sequence shown here is derived from an EMBL/GenBank/DDBJ whole genome shotgun (WGS) entry which is preliminary data.</text>
</comment>
<accession>A0A2T9YL12</accession>
<evidence type="ECO:0000313" key="2">
    <source>
        <dbReference type="Proteomes" id="UP000245383"/>
    </source>
</evidence>
<dbReference type="AlphaFoldDB" id="A0A2T9YL12"/>
<gene>
    <name evidence="1" type="ORF">BB561_003502</name>
</gene>
<sequence>MPVFKNGIEQKNKFSFTCPVTLEQTVVFALLDDIGLLGINAALKLYALSKPGFFTDTTQNNLLACATTHFSAETSIDLLPSFSTLSSNGLVFLQTSSIPCSIVLLTALPNSSNIPEYFEAIFHFLKTKGVKTIVVPGASLLHRNTSSHIQAIPSNSDSPDGNQSLIEADSIYSLVASFCHFNDIVAKFIIHFCKRPSQKLDFNTHSLPTQTSVSKRTDPLFDQLLVALGIIPSDLVNFSFADSFDPSSYISLTPKYPTKSKQTVCNMNYI</sequence>